<dbReference type="PANTHER" id="PTHR43895">
    <property type="entry name" value="CALCIUM/CALMODULIN-DEPENDENT PROTEIN KINASE KINASE-RELATED"/>
    <property type="match status" value="1"/>
</dbReference>
<evidence type="ECO:0000256" key="4">
    <source>
        <dbReference type="ARBA" id="ARBA00022777"/>
    </source>
</evidence>
<evidence type="ECO:0000256" key="1">
    <source>
        <dbReference type="ARBA" id="ARBA00022527"/>
    </source>
</evidence>
<dbReference type="SUPFAM" id="SSF56112">
    <property type="entry name" value="Protein kinase-like (PK-like)"/>
    <property type="match status" value="1"/>
</dbReference>
<evidence type="ECO:0000313" key="7">
    <source>
        <dbReference type="EMBL" id="PRQ56650.1"/>
    </source>
</evidence>
<dbReference type="Gramene" id="PRQ56650">
    <property type="protein sequence ID" value="PRQ56650"/>
    <property type="gene ID" value="RchiOBHm_Chr1g0339601"/>
</dbReference>
<dbReference type="GO" id="GO:0007165">
    <property type="term" value="P:signal transduction"/>
    <property type="evidence" value="ECO:0007669"/>
    <property type="project" value="TreeGrafter"/>
</dbReference>
<dbReference type="PANTHER" id="PTHR43895:SF33">
    <property type="entry name" value="PROTEIN KINASE DOMAIN-CONTAINING PROTEIN"/>
    <property type="match status" value="1"/>
</dbReference>
<evidence type="ECO:0000256" key="3">
    <source>
        <dbReference type="ARBA" id="ARBA00022741"/>
    </source>
</evidence>
<keyword evidence="2 7" id="KW-0808">Transferase</keyword>
<dbReference type="Gene3D" id="1.10.510.10">
    <property type="entry name" value="Transferase(Phosphotransferase) domain 1"/>
    <property type="match status" value="1"/>
</dbReference>
<dbReference type="InterPro" id="IPR000719">
    <property type="entry name" value="Prot_kinase_dom"/>
</dbReference>
<reference evidence="7 8" key="1">
    <citation type="journal article" date="2018" name="Nat. Genet.">
        <title>The Rosa genome provides new insights in the design of modern roses.</title>
        <authorList>
            <person name="Bendahmane M."/>
        </authorList>
    </citation>
    <scope>NUCLEOTIDE SEQUENCE [LARGE SCALE GENOMIC DNA]</scope>
    <source>
        <strain evidence="8">cv. Old Blush</strain>
    </source>
</reference>
<comment type="caution">
    <text evidence="7">The sequence shown here is derived from an EMBL/GenBank/DDBJ whole genome shotgun (WGS) entry which is preliminary data.</text>
</comment>
<keyword evidence="4" id="KW-0418">Kinase</keyword>
<keyword evidence="3" id="KW-0547">Nucleotide-binding</keyword>
<evidence type="ECO:0000259" key="6">
    <source>
        <dbReference type="PROSITE" id="PS50011"/>
    </source>
</evidence>
<dbReference type="AlphaFoldDB" id="A0A2P6SDB3"/>
<organism evidence="7 8">
    <name type="scientific">Rosa chinensis</name>
    <name type="common">China rose</name>
    <dbReference type="NCBI Taxonomy" id="74649"/>
    <lineage>
        <taxon>Eukaryota</taxon>
        <taxon>Viridiplantae</taxon>
        <taxon>Streptophyta</taxon>
        <taxon>Embryophyta</taxon>
        <taxon>Tracheophyta</taxon>
        <taxon>Spermatophyta</taxon>
        <taxon>Magnoliopsida</taxon>
        <taxon>eudicotyledons</taxon>
        <taxon>Gunneridae</taxon>
        <taxon>Pentapetalae</taxon>
        <taxon>rosids</taxon>
        <taxon>fabids</taxon>
        <taxon>Rosales</taxon>
        <taxon>Rosaceae</taxon>
        <taxon>Rosoideae</taxon>
        <taxon>Rosoideae incertae sedis</taxon>
        <taxon>Rosa</taxon>
    </lineage>
</organism>
<keyword evidence="1" id="KW-0723">Serine/threonine-protein kinase</keyword>
<evidence type="ECO:0000256" key="5">
    <source>
        <dbReference type="ARBA" id="ARBA00022840"/>
    </source>
</evidence>
<dbReference type="EMBL" id="PDCK01000039">
    <property type="protein sequence ID" value="PRQ56650.1"/>
    <property type="molecule type" value="Genomic_DNA"/>
</dbReference>
<feature type="domain" description="Protein kinase" evidence="6">
    <location>
        <begin position="1"/>
        <end position="175"/>
    </location>
</feature>
<name>A0A2P6SDB3_ROSCH</name>
<evidence type="ECO:0000313" key="8">
    <source>
        <dbReference type="Proteomes" id="UP000238479"/>
    </source>
</evidence>
<proteinExistence type="predicted"/>
<keyword evidence="5" id="KW-0067">ATP-binding</keyword>
<sequence>MTISPSNQLKSYNDCHQHQSLSFRSLSLSLPSLSSQPETLSLSLGESSVTHRMALLFVSALCFCHENGFGHRNVKPQNLLLEGTGNLKVSDFEPSDLPKQLKDGLLHTACRTPEVLYRVGCDRSKADAWSCGVILSVFLAHDADSLSPPSPPGSATIAVFMLSAARLVAEEKGER</sequence>
<dbReference type="GO" id="GO:0004674">
    <property type="term" value="F:protein serine/threonine kinase activity"/>
    <property type="evidence" value="ECO:0007669"/>
    <property type="project" value="UniProtKB-KW"/>
</dbReference>
<dbReference type="InterPro" id="IPR011009">
    <property type="entry name" value="Kinase-like_dom_sf"/>
</dbReference>
<keyword evidence="8" id="KW-1185">Reference proteome</keyword>
<evidence type="ECO:0000256" key="2">
    <source>
        <dbReference type="ARBA" id="ARBA00022679"/>
    </source>
</evidence>
<dbReference type="GO" id="GO:0005524">
    <property type="term" value="F:ATP binding"/>
    <property type="evidence" value="ECO:0007669"/>
    <property type="project" value="UniProtKB-KW"/>
</dbReference>
<dbReference type="STRING" id="74649.A0A2P6SDB3"/>
<gene>
    <name evidence="7" type="ORF">RchiOBHm_Chr1g0339601</name>
</gene>
<protein>
    <recommendedName>
        <fullName evidence="6">Protein kinase domain-containing protein</fullName>
    </recommendedName>
</protein>
<dbReference type="Pfam" id="PF00069">
    <property type="entry name" value="Pkinase"/>
    <property type="match status" value="1"/>
</dbReference>
<dbReference type="PROSITE" id="PS50011">
    <property type="entry name" value="PROTEIN_KINASE_DOM"/>
    <property type="match status" value="1"/>
</dbReference>
<dbReference type="Proteomes" id="UP000238479">
    <property type="component" value="Chromosome 1"/>
</dbReference>
<accession>A0A2P6SDB3</accession>